<dbReference type="InterPro" id="IPR041577">
    <property type="entry name" value="RT_RNaseH_2"/>
</dbReference>
<dbReference type="GO" id="GO:0015074">
    <property type="term" value="P:DNA integration"/>
    <property type="evidence" value="ECO:0007669"/>
    <property type="project" value="InterPro"/>
</dbReference>
<comment type="caution">
    <text evidence="4">The sequence shown here is derived from an EMBL/GenBank/DDBJ whole genome shotgun (WGS) entry which is preliminary data.</text>
</comment>
<accession>A0A5D3C1B9</accession>
<evidence type="ECO:0000259" key="3">
    <source>
        <dbReference type="PROSITE" id="PS50994"/>
    </source>
</evidence>
<dbReference type="Gene3D" id="3.30.420.10">
    <property type="entry name" value="Ribonuclease H-like superfamily/Ribonuclease H"/>
    <property type="match status" value="1"/>
</dbReference>
<dbReference type="AlphaFoldDB" id="A0A5D3C1B9"/>
<protein>
    <submittedName>
        <fullName evidence="4">Transposon Tf2-6 polyprotein</fullName>
    </submittedName>
</protein>
<dbReference type="PANTHER" id="PTHR37984:SF5">
    <property type="entry name" value="PROTEIN NYNRIN-LIKE"/>
    <property type="match status" value="1"/>
</dbReference>
<name>A0A5D3C1B9_CUCMM</name>
<dbReference type="InterPro" id="IPR036397">
    <property type="entry name" value="RNaseH_sf"/>
</dbReference>
<gene>
    <name evidence="4" type="ORF">E5676_scaffold143G001950</name>
</gene>
<dbReference type="CDD" id="cd01647">
    <property type="entry name" value="RT_LTR"/>
    <property type="match status" value="1"/>
</dbReference>
<feature type="domain" description="Integrase catalytic" evidence="3">
    <location>
        <begin position="225"/>
        <end position="428"/>
    </location>
</feature>
<dbReference type="InterPro" id="IPR043128">
    <property type="entry name" value="Rev_trsase/Diguanyl_cyclase"/>
</dbReference>
<dbReference type="Gene3D" id="3.30.70.270">
    <property type="match status" value="2"/>
</dbReference>
<dbReference type="PANTHER" id="PTHR37984">
    <property type="entry name" value="PROTEIN CBG26694"/>
    <property type="match status" value="1"/>
</dbReference>
<dbReference type="FunFam" id="3.30.70.270:FF:000003">
    <property type="entry name" value="Transposon Ty3-G Gag-Pol polyprotein"/>
    <property type="match status" value="1"/>
</dbReference>
<sequence>MPFGLTNAPSTFQALMNVVFRTYMRRFVLVFFDDILVYNKELEEHIQHLELMLEILRANELYANLGKCNFAKKRVNYLGHVISEKGVEVDLEKIRAISEWPIPTNVREVRGFLGLTRYYCRFEHNYGSIAGPLTQLLKNGSFMWNEEATASFKQLKKAMMTLPVLAMPDFNLLFEIEINASGYEVRAVLTQAKRPIAYFSRTLSIRDKAKSVYERKLIAVVFAVQRRRPYLLGRKFVVKTDQRSLKFLLEQHGLSKSAGFEAIFVVVDRMSKYAHFMALKHPYTTKSVAELFVKEVVRDCPLICMGESGQITDSICLSFWDKTEWEAGNIITQDEIHSFPPVGVFVSNFWNELFKLADTKLHRSSAYHLQTDGQTEVVNRGLEAYLRCFCGERPKEWTNWLHSVEYWYNTTYNSSIDITPLQAVYGRLPPPLLYYRDVATLNSTLDQQLKDRDIALGTLKEHLRIAQEKIKKHADLRRKVVEF</sequence>
<dbReference type="InterPro" id="IPR001584">
    <property type="entry name" value="Integrase_cat-core"/>
</dbReference>
<keyword evidence="1" id="KW-0511">Multifunctional enzyme</keyword>
<dbReference type="PROSITE" id="PS50878">
    <property type="entry name" value="RT_POL"/>
    <property type="match status" value="1"/>
</dbReference>
<evidence type="ECO:0000313" key="5">
    <source>
        <dbReference type="Proteomes" id="UP000321947"/>
    </source>
</evidence>
<feature type="domain" description="Reverse transcriptase" evidence="2">
    <location>
        <begin position="1"/>
        <end position="82"/>
    </location>
</feature>
<dbReference type="Pfam" id="PF00078">
    <property type="entry name" value="RVT_1"/>
    <property type="match status" value="1"/>
</dbReference>
<dbReference type="InterPro" id="IPR043502">
    <property type="entry name" value="DNA/RNA_pol_sf"/>
</dbReference>
<evidence type="ECO:0000256" key="1">
    <source>
        <dbReference type="ARBA" id="ARBA00023268"/>
    </source>
</evidence>
<dbReference type="Gene3D" id="3.10.20.370">
    <property type="match status" value="1"/>
</dbReference>
<dbReference type="GO" id="GO:0003824">
    <property type="term" value="F:catalytic activity"/>
    <property type="evidence" value="ECO:0007669"/>
    <property type="project" value="UniProtKB-KW"/>
</dbReference>
<proteinExistence type="predicted"/>
<evidence type="ECO:0000259" key="2">
    <source>
        <dbReference type="PROSITE" id="PS50878"/>
    </source>
</evidence>
<dbReference type="SUPFAM" id="SSF56672">
    <property type="entry name" value="DNA/RNA polymerases"/>
    <property type="match status" value="1"/>
</dbReference>
<dbReference type="InterPro" id="IPR000477">
    <property type="entry name" value="RT_dom"/>
</dbReference>
<dbReference type="SUPFAM" id="SSF53098">
    <property type="entry name" value="Ribonuclease H-like"/>
    <property type="match status" value="1"/>
</dbReference>
<dbReference type="Pfam" id="PF17919">
    <property type="entry name" value="RT_RNaseH_2"/>
    <property type="match status" value="1"/>
</dbReference>
<dbReference type="Proteomes" id="UP000321947">
    <property type="component" value="Unassembled WGS sequence"/>
</dbReference>
<dbReference type="GO" id="GO:0003676">
    <property type="term" value="F:nucleic acid binding"/>
    <property type="evidence" value="ECO:0007669"/>
    <property type="project" value="InterPro"/>
</dbReference>
<dbReference type="InterPro" id="IPR012337">
    <property type="entry name" value="RNaseH-like_sf"/>
</dbReference>
<reference evidence="4 5" key="1">
    <citation type="submission" date="2019-08" db="EMBL/GenBank/DDBJ databases">
        <title>Draft genome sequences of two oriental melons (Cucumis melo L. var makuwa).</title>
        <authorList>
            <person name="Kwon S.-Y."/>
        </authorList>
    </citation>
    <scope>NUCLEOTIDE SEQUENCE [LARGE SCALE GENOMIC DNA]</scope>
    <source>
        <strain evidence="5">cv. Chang Bougi</strain>
        <tissue evidence="4">Leaf</tissue>
    </source>
</reference>
<dbReference type="PROSITE" id="PS50994">
    <property type="entry name" value="INTEGRASE"/>
    <property type="match status" value="1"/>
</dbReference>
<dbReference type="FunFam" id="3.30.70.270:FF:000020">
    <property type="entry name" value="Transposon Tf2-6 polyprotein-like Protein"/>
    <property type="match status" value="1"/>
</dbReference>
<dbReference type="EMBL" id="SSTD01014011">
    <property type="protein sequence ID" value="TYK04972.1"/>
    <property type="molecule type" value="Genomic_DNA"/>
</dbReference>
<organism evidence="4 5">
    <name type="scientific">Cucumis melo var. makuwa</name>
    <name type="common">Oriental melon</name>
    <dbReference type="NCBI Taxonomy" id="1194695"/>
    <lineage>
        <taxon>Eukaryota</taxon>
        <taxon>Viridiplantae</taxon>
        <taxon>Streptophyta</taxon>
        <taxon>Embryophyta</taxon>
        <taxon>Tracheophyta</taxon>
        <taxon>Spermatophyta</taxon>
        <taxon>Magnoliopsida</taxon>
        <taxon>eudicotyledons</taxon>
        <taxon>Gunneridae</taxon>
        <taxon>Pentapetalae</taxon>
        <taxon>rosids</taxon>
        <taxon>fabids</taxon>
        <taxon>Cucurbitales</taxon>
        <taxon>Cucurbitaceae</taxon>
        <taxon>Benincaseae</taxon>
        <taxon>Cucumis</taxon>
    </lineage>
</organism>
<dbReference type="InterPro" id="IPR050951">
    <property type="entry name" value="Retrovirus_Pol_polyprotein"/>
</dbReference>
<evidence type="ECO:0000313" key="4">
    <source>
        <dbReference type="EMBL" id="TYK04972.1"/>
    </source>
</evidence>